<dbReference type="AlphaFoldDB" id="A0A2S0VTL0"/>
<feature type="transmembrane region" description="Helical" evidence="1">
    <location>
        <begin position="58"/>
        <end position="79"/>
    </location>
</feature>
<evidence type="ECO:0000313" key="2">
    <source>
        <dbReference type="EMBL" id="AWB67556.1"/>
    </source>
</evidence>
<dbReference type="Proteomes" id="UP000244441">
    <property type="component" value="Chromosome"/>
</dbReference>
<protein>
    <submittedName>
        <fullName evidence="2">Uncharacterized protein</fullName>
    </submittedName>
</protein>
<gene>
    <name evidence="2" type="ORF">C2869_14400</name>
</gene>
<evidence type="ECO:0000313" key="3">
    <source>
        <dbReference type="Proteomes" id="UP000244441"/>
    </source>
</evidence>
<keyword evidence="1" id="KW-1133">Transmembrane helix</keyword>
<keyword evidence="3" id="KW-1185">Reference proteome</keyword>
<name>A0A2S0VTL0_9ALTE</name>
<dbReference type="EMBL" id="CP026604">
    <property type="protein sequence ID" value="AWB67556.1"/>
    <property type="molecule type" value="Genomic_DNA"/>
</dbReference>
<accession>A0A2S0VTL0</accession>
<reference evidence="2 3" key="1">
    <citation type="submission" date="2018-01" db="EMBL/GenBank/DDBJ databases">
        <title>Genome sequence of a Cantenovulum-like bacteria.</title>
        <authorList>
            <person name="Tan W.R."/>
            <person name="Lau N.-S."/>
            <person name="Go F."/>
            <person name="Amirul A.-A.A."/>
        </authorList>
    </citation>
    <scope>NUCLEOTIDE SEQUENCE [LARGE SCALE GENOMIC DNA]</scope>
    <source>
        <strain evidence="2 3">CCB-QB4</strain>
    </source>
</reference>
<evidence type="ECO:0000256" key="1">
    <source>
        <dbReference type="SAM" id="Phobius"/>
    </source>
</evidence>
<proteinExistence type="predicted"/>
<keyword evidence="1" id="KW-0812">Transmembrane</keyword>
<dbReference type="RefSeq" id="WP_108603602.1">
    <property type="nucleotide sequence ID" value="NZ_CP026604.1"/>
</dbReference>
<dbReference type="OrthoDB" id="6904738at2"/>
<keyword evidence="1" id="KW-0472">Membrane</keyword>
<organism evidence="2 3">
    <name type="scientific">Saccharobesus litoralis</name>
    <dbReference type="NCBI Taxonomy" id="2172099"/>
    <lineage>
        <taxon>Bacteria</taxon>
        <taxon>Pseudomonadati</taxon>
        <taxon>Pseudomonadota</taxon>
        <taxon>Gammaproteobacteria</taxon>
        <taxon>Alteromonadales</taxon>
        <taxon>Alteromonadaceae</taxon>
        <taxon>Saccharobesus</taxon>
    </lineage>
</organism>
<sequence length="92" mass="9771">MKAILRKICSPILNLFEKGPQPEIYKPLNRKILFVMAVLLIGLATGVTFAAVSAGQVAFFLPVIVFGGGGLVCLIVGALGDERAVMNIWGGR</sequence>
<feature type="transmembrane region" description="Helical" evidence="1">
    <location>
        <begin position="32"/>
        <end position="52"/>
    </location>
</feature>
<dbReference type="KEGG" id="cate:C2869_14400"/>